<keyword evidence="4" id="KW-1185">Reference proteome</keyword>
<sequence length="91" mass="11019">MKELRYTRQFKKDLKRFLNQPKKLEELKIVLDMLRNEITLPEKYRQHPLKGEYSGCLECHIEGDFLLIWYDEESNTLALFRLGSHSELFKD</sequence>
<protein>
    <submittedName>
        <fullName evidence="3">Type II toxin-antitoxin system YafQ family toxin</fullName>
    </submittedName>
</protein>
<dbReference type="OrthoDB" id="7030467at2"/>
<dbReference type="InterPro" id="IPR007712">
    <property type="entry name" value="RelE/ParE_toxin"/>
</dbReference>
<organism evidence="3 4">
    <name type="scientific">Muribaculum gordoncarteri</name>
    <dbReference type="NCBI Taxonomy" id="2530390"/>
    <lineage>
        <taxon>Bacteria</taxon>
        <taxon>Pseudomonadati</taxon>
        <taxon>Bacteroidota</taxon>
        <taxon>Bacteroidia</taxon>
        <taxon>Bacteroidales</taxon>
        <taxon>Muribaculaceae</taxon>
        <taxon>Muribaculum</taxon>
    </lineage>
</organism>
<dbReference type="KEGG" id="mgod:E7746_00460"/>
<proteinExistence type="predicted"/>
<feature type="active site" description="Proton donor" evidence="2">
    <location>
        <position position="85"/>
    </location>
</feature>
<reference evidence="3 4" key="1">
    <citation type="submission" date="2019-02" db="EMBL/GenBank/DDBJ databases">
        <title>Isolation and identification of novel species under the genus Muribaculum.</title>
        <authorList>
            <person name="Miyake S."/>
            <person name="Ding Y."/>
            <person name="Low A."/>
            <person name="Soh M."/>
            <person name="Seedorf H."/>
        </authorList>
    </citation>
    <scope>NUCLEOTIDE SEQUENCE [LARGE SCALE GENOMIC DNA]</scope>
    <source>
        <strain evidence="3 4">TLL-A4</strain>
    </source>
</reference>
<dbReference type="PANTHER" id="PTHR40588">
    <property type="entry name" value="MRNA INTERFERASE TOXIN YAFQ"/>
    <property type="match status" value="1"/>
</dbReference>
<evidence type="ECO:0000313" key="4">
    <source>
        <dbReference type="Proteomes" id="UP000297031"/>
    </source>
</evidence>
<keyword evidence="1" id="KW-1277">Toxin-antitoxin system</keyword>
<dbReference type="GO" id="GO:0006415">
    <property type="term" value="P:translational termination"/>
    <property type="evidence" value="ECO:0007669"/>
    <property type="project" value="TreeGrafter"/>
</dbReference>
<dbReference type="InterPro" id="IPR035093">
    <property type="entry name" value="RelE/ParE_toxin_dom_sf"/>
</dbReference>
<dbReference type="GO" id="GO:0004521">
    <property type="term" value="F:RNA endonuclease activity"/>
    <property type="evidence" value="ECO:0007669"/>
    <property type="project" value="TreeGrafter"/>
</dbReference>
<dbReference type="Proteomes" id="UP000297031">
    <property type="component" value="Chromosome"/>
</dbReference>
<evidence type="ECO:0000313" key="3">
    <source>
        <dbReference type="EMBL" id="QCD34458.1"/>
    </source>
</evidence>
<dbReference type="Pfam" id="PF15738">
    <property type="entry name" value="YafQ_toxin"/>
    <property type="match status" value="1"/>
</dbReference>
<dbReference type="NCBIfam" id="TIGR02385">
    <property type="entry name" value="RelE_StbE"/>
    <property type="match status" value="1"/>
</dbReference>
<dbReference type="GO" id="GO:0006402">
    <property type="term" value="P:mRNA catabolic process"/>
    <property type="evidence" value="ECO:0007669"/>
    <property type="project" value="TreeGrafter"/>
</dbReference>
<accession>A0A4P7VMM4</accession>
<dbReference type="SUPFAM" id="SSF143011">
    <property type="entry name" value="RelE-like"/>
    <property type="match status" value="1"/>
</dbReference>
<dbReference type="RefSeq" id="WP_136409475.1">
    <property type="nucleotide sequence ID" value="NZ_CP039393.1"/>
</dbReference>
<dbReference type="EMBL" id="CP039393">
    <property type="protein sequence ID" value="QCD34458.1"/>
    <property type="molecule type" value="Genomic_DNA"/>
</dbReference>
<evidence type="ECO:0000256" key="2">
    <source>
        <dbReference type="PIRSR" id="PIRSR006156-1"/>
    </source>
</evidence>
<dbReference type="PIRSF" id="PIRSF006156">
    <property type="entry name" value="YafQ"/>
    <property type="match status" value="1"/>
</dbReference>
<name>A0A4P7VMM4_9BACT</name>
<dbReference type="InterPro" id="IPR004386">
    <property type="entry name" value="Toxin_YafQ-like"/>
</dbReference>
<dbReference type="AlphaFoldDB" id="A0A4P7VMM4"/>
<dbReference type="Gene3D" id="3.30.2310.20">
    <property type="entry name" value="RelE-like"/>
    <property type="match status" value="1"/>
</dbReference>
<dbReference type="PANTHER" id="PTHR40588:SF1">
    <property type="entry name" value="MRNA INTERFERASE TOXIN YAFQ"/>
    <property type="match status" value="1"/>
</dbReference>
<evidence type="ECO:0000256" key="1">
    <source>
        <dbReference type="ARBA" id="ARBA00022649"/>
    </source>
</evidence>
<gene>
    <name evidence="3" type="ORF">E7746_00460</name>
</gene>